<evidence type="ECO:0000256" key="3">
    <source>
        <dbReference type="ARBA" id="ARBA00015033"/>
    </source>
</evidence>
<protein>
    <recommendedName>
        <fullName evidence="3">Transmembrane protein 208</fullName>
    </recommendedName>
</protein>
<reference evidence="10" key="1">
    <citation type="submission" date="2017-02" db="UniProtKB">
        <authorList>
            <consortium name="WormBaseParasite"/>
        </authorList>
    </citation>
    <scope>IDENTIFICATION</scope>
</reference>
<dbReference type="GO" id="GO:0005773">
    <property type="term" value="C:vacuole"/>
    <property type="evidence" value="ECO:0007669"/>
    <property type="project" value="GOC"/>
</dbReference>
<feature type="transmembrane region" description="Helical" evidence="8">
    <location>
        <begin position="51"/>
        <end position="70"/>
    </location>
</feature>
<evidence type="ECO:0000313" key="9">
    <source>
        <dbReference type="Proteomes" id="UP000038045"/>
    </source>
</evidence>
<dbReference type="GO" id="GO:0006624">
    <property type="term" value="P:vacuolar protein processing"/>
    <property type="evidence" value="ECO:0007669"/>
    <property type="project" value="TreeGrafter"/>
</dbReference>
<dbReference type="PANTHER" id="PTHR13505:SF7">
    <property type="entry name" value="TRANSMEMBRANE PROTEIN 208"/>
    <property type="match status" value="1"/>
</dbReference>
<keyword evidence="7 8" id="KW-0472">Membrane</keyword>
<feature type="transmembrane region" description="Helical" evidence="8">
    <location>
        <begin position="122"/>
        <end position="143"/>
    </location>
</feature>
<dbReference type="Proteomes" id="UP000038045">
    <property type="component" value="Unplaced"/>
</dbReference>
<proteinExistence type="inferred from homology"/>
<dbReference type="InterPro" id="IPR008506">
    <property type="entry name" value="SND2/TMEM208"/>
</dbReference>
<dbReference type="PANTHER" id="PTHR13505">
    <property type="entry name" value="TRANSMEMBRANE PROTEIN 208"/>
    <property type="match status" value="1"/>
</dbReference>
<evidence type="ECO:0000256" key="1">
    <source>
        <dbReference type="ARBA" id="ARBA00004477"/>
    </source>
</evidence>
<evidence type="ECO:0000256" key="8">
    <source>
        <dbReference type="SAM" id="Phobius"/>
    </source>
</evidence>
<comment type="subcellular location">
    <subcellularLocation>
        <location evidence="1">Endoplasmic reticulum membrane</location>
        <topology evidence="1">Multi-pass membrane protein</topology>
    </subcellularLocation>
</comment>
<organism evidence="9 10">
    <name type="scientific">Parastrongyloides trichosuri</name>
    <name type="common">Possum-specific nematode worm</name>
    <dbReference type="NCBI Taxonomy" id="131310"/>
    <lineage>
        <taxon>Eukaryota</taxon>
        <taxon>Metazoa</taxon>
        <taxon>Ecdysozoa</taxon>
        <taxon>Nematoda</taxon>
        <taxon>Chromadorea</taxon>
        <taxon>Rhabditida</taxon>
        <taxon>Tylenchina</taxon>
        <taxon>Panagrolaimomorpha</taxon>
        <taxon>Strongyloidoidea</taxon>
        <taxon>Strongyloididae</taxon>
        <taxon>Parastrongyloides</taxon>
    </lineage>
</organism>
<evidence type="ECO:0000256" key="5">
    <source>
        <dbReference type="ARBA" id="ARBA00022824"/>
    </source>
</evidence>
<keyword evidence="4 8" id="KW-0812">Transmembrane</keyword>
<evidence type="ECO:0000256" key="7">
    <source>
        <dbReference type="ARBA" id="ARBA00023136"/>
    </source>
</evidence>
<sequence length="157" mass="17517">MSGKGKKLTKGQKQIHDENMATIKIYSFISYTSAVIFLVSSYMYTSTTWEWIGFAISFIVQNIGIGLLCLSAKSKKNSKGVVIDAGSDINDPESLTEYILDIIILASISHFLASFYGNLYLIMLIIPAFAIQKFCVTILIPWLRYSPDQPVEGMGKR</sequence>
<keyword evidence="5" id="KW-0256">Endoplasmic reticulum</keyword>
<feature type="transmembrane region" description="Helical" evidence="8">
    <location>
        <begin position="21"/>
        <end position="45"/>
    </location>
</feature>
<accession>A0A0N4Z9G0</accession>
<dbReference type="WBParaSite" id="PTRK_0000394900.1">
    <property type="protein sequence ID" value="PTRK_0000394900.1"/>
    <property type="gene ID" value="PTRK_0000394900"/>
</dbReference>
<evidence type="ECO:0000313" key="10">
    <source>
        <dbReference type="WBParaSite" id="PTRK_0000394900.1"/>
    </source>
</evidence>
<name>A0A0N4Z9G0_PARTI</name>
<dbReference type="STRING" id="131310.A0A0N4Z9G0"/>
<keyword evidence="6 8" id="KW-1133">Transmembrane helix</keyword>
<evidence type="ECO:0000256" key="4">
    <source>
        <dbReference type="ARBA" id="ARBA00022692"/>
    </source>
</evidence>
<comment type="similarity">
    <text evidence="2">Belongs to the TMEM208 family.</text>
</comment>
<evidence type="ECO:0000256" key="6">
    <source>
        <dbReference type="ARBA" id="ARBA00022989"/>
    </source>
</evidence>
<evidence type="ECO:0000256" key="2">
    <source>
        <dbReference type="ARBA" id="ARBA00009950"/>
    </source>
</evidence>
<dbReference type="AlphaFoldDB" id="A0A0N4Z9G0"/>
<keyword evidence="9" id="KW-1185">Reference proteome</keyword>
<dbReference type="Pfam" id="PF05620">
    <property type="entry name" value="TMEM208_SND2"/>
    <property type="match status" value="1"/>
</dbReference>
<dbReference type="GO" id="GO:0005789">
    <property type="term" value="C:endoplasmic reticulum membrane"/>
    <property type="evidence" value="ECO:0007669"/>
    <property type="project" value="UniProtKB-SubCell"/>
</dbReference>